<reference evidence="2" key="2">
    <citation type="journal article" date="2021" name="PeerJ">
        <title>Extensive microbial diversity within the chicken gut microbiome revealed by metagenomics and culture.</title>
        <authorList>
            <person name="Gilroy R."/>
            <person name="Ravi A."/>
            <person name="Getino M."/>
            <person name="Pursley I."/>
            <person name="Horton D.L."/>
            <person name="Alikhan N.F."/>
            <person name="Baker D."/>
            <person name="Gharbi K."/>
            <person name="Hall N."/>
            <person name="Watson M."/>
            <person name="Adriaenssens E.M."/>
            <person name="Foster-Nyarko E."/>
            <person name="Jarju S."/>
            <person name="Secka A."/>
            <person name="Antonio M."/>
            <person name="Oren A."/>
            <person name="Chaudhuri R.R."/>
            <person name="La Ragione R."/>
            <person name="Hildebrand F."/>
            <person name="Pallen M.J."/>
        </authorList>
    </citation>
    <scope>NUCLEOTIDE SEQUENCE</scope>
    <source>
        <strain evidence="2">CHK152-2871</strain>
    </source>
</reference>
<reference evidence="2" key="1">
    <citation type="submission" date="2020-10" db="EMBL/GenBank/DDBJ databases">
        <authorList>
            <person name="Gilroy R."/>
        </authorList>
    </citation>
    <scope>NUCLEOTIDE SEQUENCE</scope>
    <source>
        <strain evidence="2">CHK152-2871</strain>
    </source>
</reference>
<dbReference type="SMART" id="SM00893">
    <property type="entry name" value="ETF"/>
    <property type="match status" value="1"/>
</dbReference>
<evidence type="ECO:0000259" key="1">
    <source>
        <dbReference type="SMART" id="SM00893"/>
    </source>
</evidence>
<sequence>MQIVVCIKQVPDTNNVKWSRENNLLREGMISILNPCDDFAIKRALEIKKKFKNAKVCAISMGPMQAKSVLEYALACGCDRAILLCDKAFAGSDTLCTGKILSQAIKKLVPDYNLIICGQFAQDGDTAQTGPTIAGFLDIAVVSFVDEIINSDIKLSILKQKTKDGINILEVKNPCLVCTLKGDEAKNRLYVKDYVRAQDIKIEIYGAKEIDLQQNETGILGSPTFVSKAFRLEHNRQTKTIEKNPLDFLSDILEKEGNFAK</sequence>
<accession>A0A9D1JWW8</accession>
<protein>
    <submittedName>
        <fullName evidence="2">Electron transfer flavoprotein subunit beta/FixA family protein</fullName>
    </submittedName>
</protein>
<dbReference type="PIRSF" id="PIRSF000090">
    <property type="entry name" value="Beta-ETF"/>
    <property type="match status" value="1"/>
</dbReference>
<name>A0A9D1JWW8_9BACT</name>
<dbReference type="InterPro" id="IPR033948">
    <property type="entry name" value="ETF_beta_N"/>
</dbReference>
<feature type="domain" description="Electron transfer flavoprotein alpha/beta-subunit N-terminal" evidence="1">
    <location>
        <begin position="21"/>
        <end position="214"/>
    </location>
</feature>
<gene>
    <name evidence="2" type="ORF">IAA86_00230</name>
</gene>
<dbReference type="InterPro" id="IPR014730">
    <property type="entry name" value="ETF_a/b_N"/>
</dbReference>
<dbReference type="AlphaFoldDB" id="A0A9D1JWW8"/>
<dbReference type="Proteomes" id="UP000886865">
    <property type="component" value="Unassembled WGS sequence"/>
</dbReference>
<dbReference type="EMBL" id="DVJQ01000002">
    <property type="protein sequence ID" value="HIS73431.1"/>
    <property type="molecule type" value="Genomic_DNA"/>
</dbReference>
<dbReference type="Pfam" id="PF01012">
    <property type="entry name" value="ETF"/>
    <property type="match status" value="1"/>
</dbReference>
<dbReference type="GO" id="GO:0009055">
    <property type="term" value="F:electron transfer activity"/>
    <property type="evidence" value="ECO:0007669"/>
    <property type="project" value="InterPro"/>
</dbReference>
<evidence type="ECO:0000313" key="3">
    <source>
        <dbReference type="Proteomes" id="UP000886865"/>
    </source>
</evidence>
<dbReference type="SUPFAM" id="SSF52402">
    <property type="entry name" value="Adenine nucleotide alpha hydrolases-like"/>
    <property type="match status" value="1"/>
</dbReference>
<dbReference type="CDD" id="cd01714">
    <property type="entry name" value="ETF_beta"/>
    <property type="match status" value="1"/>
</dbReference>
<organism evidence="2 3">
    <name type="scientific">Candidatus Galligastranaerophilus intestinavium</name>
    <dbReference type="NCBI Taxonomy" id="2840836"/>
    <lineage>
        <taxon>Bacteria</taxon>
        <taxon>Candidatus Galligastranaerophilus</taxon>
    </lineage>
</organism>
<proteinExistence type="predicted"/>
<dbReference type="PANTHER" id="PTHR21294">
    <property type="entry name" value="ELECTRON TRANSFER FLAVOPROTEIN BETA-SUBUNIT"/>
    <property type="match status" value="1"/>
</dbReference>
<comment type="caution">
    <text evidence="2">The sequence shown here is derived from an EMBL/GenBank/DDBJ whole genome shotgun (WGS) entry which is preliminary data.</text>
</comment>
<dbReference type="PANTHER" id="PTHR21294:SF17">
    <property type="entry name" value="PROTEIN FIXA"/>
    <property type="match status" value="1"/>
</dbReference>
<dbReference type="InterPro" id="IPR014729">
    <property type="entry name" value="Rossmann-like_a/b/a_fold"/>
</dbReference>
<evidence type="ECO:0000313" key="2">
    <source>
        <dbReference type="EMBL" id="HIS73431.1"/>
    </source>
</evidence>
<dbReference type="Gene3D" id="3.40.50.620">
    <property type="entry name" value="HUPs"/>
    <property type="match status" value="1"/>
</dbReference>
<dbReference type="InterPro" id="IPR012255">
    <property type="entry name" value="ETF_b"/>
</dbReference>